<dbReference type="InterPro" id="IPR023404">
    <property type="entry name" value="rSAM_horseshoe"/>
</dbReference>
<dbReference type="InterPro" id="IPR039661">
    <property type="entry name" value="ELP3"/>
</dbReference>
<proteinExistence type="predicted"/>
<dbReference type="PANTHER" id="PTHR11135">
    <property type="entry name" value="HISTONE ACETYLTRANSFERASE-RELATED"/>
    <property type="match status" value="1"/>
</dbReference>
<keyword evidence="6" id="KW-0411">Iron-sulfur</keyword>
<name>A0ABS2GFJ3_9FIRM</name>
<dbReference type="InterPro" id="IPR032432">
    <property type="entry name" value="Radical_SAM_C"/>
</dbReference>
<dbReference type="InterPro" id="IPR007197">
    <property type="entry name" value="rSAM"/>
</dbReference>
<evidence type="ECO:0000259" key="7">
    <source>
        <dbReference type="PROSITE" id="PS51918"/>
    </source>
</evidence>
<keyword evidence="4" id="KW-0479">Metal-binding</keyword>
<dbReference type="PROSITE" id="PS51918">
    <property type="entry name" value="RADICAL_SAM"/>
    <property type="match status" value="1"/>
</dbReference>
<evidence type="ECO:0000313" key="8">
    <source>
        <dbReference type="EMBL" id="MBM6912043.1"/>
    </source>
</evidence>
<feature type="domain" description="Radical SAM core" evidence="7">
    <location>
        <begin position="2"/>
        <end position="239"/>
    </location>
</feature>
<dbReference type="EMBL" id="JACJLA010000002">
    <property type="protein sequence ID" value="MBM6912043.1"/>
    <property type="molecule type" value="Genomic_DNA"/>
</dbReference>
<reference evidence="8 9" key="1">
    <citation type="journal article" date="2021" name="Sci. Rep.">
        <title>The distribution of antibiotic resistance genes in chicken gut microbiota commensals.</title>
        <authorList>
            <person name="Juricova H."/>
            <person name="Matiasovicova J."/>
            <person name="Kubasova T."/>
            <person name="Cejkova D."/>
            <person name="Rychlik I."/>
        </authorList>
    </citation>
    <scope>NUCLEOTIDE SEQUENCE [LARGE SCALE GENOMIC DNA]</scope>
    <source>
        <strain evidence="8 9">An537</strain>
    </source>
</reference>
<dbReference type="SFLD" id="SFLDG01086">
    <property type="entry name" value="elongater_protein-like"/>
    <property type="match status" value="1"/>
</dbReference>
<dbReference type="Proteomes" id="UP000707138">
    <property type="component" value="Unassembled WGS sequence"/>
</dbReference>
<protein>
    <submittedName>
        <fullName evidence="8">Radical SAM protein</fullName>
    </submittedName>
</protein>
<gene>
    <name evidence="8" type="ORF">H6A01_01695</name>
</gene>
<dbReference type="Pfam" id="PF16199">
    <property type="entry name" value="Radical_SAM_C"/>
    <property type="match status" value="1"/>
</dbReference>
<keyword evidence="3" id="KW-0949">S-adenosyl-L-methionine</keyword>
<dbReference type="SFLD" id="SFLDG01082">
    <property type="entry name" value="B12-binding_domain_containing"/>
    <property type="match status" value="1"/>
</dbReference>
<evidence type="ECO:0000256" key="5">
    <source>
        <dbReference type="ARBA" id="ARBA00023004"/>
    </source>
</evidence>
<dbReference type="Pfam" id="PF04055">
    <property type="entry name" value="Radical_SAM"/>
    <property type="match status" value="1"/>
</dbReference>
<dbReference type="SMART" id="SM00729">
    <property type="entry name" value="Elp3"/>
    <property type="match status" value="1"/>
</dbReference>
<comment type="caution">
    <text evidence="8">The sequence shown here is derived from an EMBL/GenBank/DDBJ whole genome shotgun (WGS) entry which is preliminary data.</text>
</comment>
<comment type="cofactor">
    <cofactor evidence="1">
        <name>[4Fe-4S] cluster</name>
        <dbReference type="ChEBI" id="CHEBI:49883"/>
    </cofactor>
</comment>
<keyword evidence="9" id="KW-1185">Reference proteome</keyword>
<dbReference type="InterPro" id="IPR006638">
    <property type="entry name" value="Elp3/MiaA/NifB-like_rSAM"/>
</dbReference>
<dbReference type="InterPro" id="IPR058240">
    <property type="entry name" value="rSAM_sf"/>
</dbReference>
<evidence type="ECO:0000256" key="2">
    <source>
        <dbReference type="ARBA" id="ARBA00022485"/>
    </source>
</evidence>
<accession>A0ABS2GFJ3</accession>
<keyword evidence="2" id="KW-0004">4Fe-4S</keyword>
<dbReference type="Gene3D" id="3.80.30.20">
    <property type="entry name" value="tm_1862 like domain"/>
    <property type="match status" value="1"/>
</dbReference>
<dbReference type="RefSeq" id="WP_205087337.1">
    <property type="nucleotide sequence ID" value="NZ_JACJLA010000002.1"/>
</dbReference>
<evidence type="ECO:0000313" key="9">
    <source>
        <dbReference type="Proteomes" id="UP000707138"/>
    </source>
</evidence>
<dbReference type="SFLD" id="SFLDS00029">
    <property type="entry name" value="Radical_SAM"/>
    <property type="match status" value="1"/>
</dbReference>
<evidence type="ECO:0000256" key="3">
    <source>
        <dbReference type="ARBA" id="ARBA00022691"/>
    </source>
</evidence>
<organism evidence="8 9">
    <name type="scientific">Veillonella magna</name>
    <dbReference type="NCBI Taxonomy" id="464322"/>
    <lineage>
        <taxon>Bacteria</taxon>
        <taxon>Bacillati</taxon>
        <taxon>Bacillota</taxon>
        <taxon>Negativicutes</taxon>
        <taxon>Veillonellales</taxon>
        <taxon>Veillonellaceae</taxon>
        <taxon>Veillonella</taxon>
    </lineage>
</organism>
<evidence type="ECO:0000256" key="6">
    <source>
        <dbReference type="ARBA" id="ARBA00023014"/>
    </source>
</evidence>
<dbReference type="PANTHER" id="PTHR11135:SF0">
    <property type="entry name" value="ELONGATOR COMPLEX PROTEIN 3"/>
    <property type="match status" value="1"/>
</dbReference>
<evidence type="ECO:0000256" key="1">
    <source>
        <dbReference type="ARBA" id="ARBA00001966"/>
    </source>
</evidence>
<sequence>MAKQGLIPFFIPHIGCPQQCVFCNQHRIASGQVQATAEDVARTIEACTEGGRRHTQSFWEVAFYGGSFTALPAESQERLLTPAWQALQRGAIQAIRCSTRPDAIDKTVIARLCRFGVTTVELGVQTMNQAMLDASKRGHTTDDVIRAVALLKEDGFTVGIQLLPGLPGESWHTLVATAVAVVALAPDFIRIYPVVVVEDTELADMMRRGEYTPLTTEEAVAYSAFLHSYMKSKGIPTIRIGLQATEDFDKGIGLVGGPYEPAMGEMVVNYEYLMRMKAVLQSHQVQWGQPNTVVVVYPRAFTSKVRGLHNSNREQMESLYDTVRWSWCEWGSRSWQRLIPIYRRWGTAEATAVQMYIDGMAYVV</sequence>
<evidence type="ECO:0000256" key="4">
    <source>
        <dbReference type="ARBA" id="ARBA00022723"/>
    </source>
</evidence>
<dbReference type="SUPFAM" id="SSF102114">
    <property type="entry name" value="Radical SAM enzymes"/>
    <property type="match status" value="1"/>
</dbReference>
<dbReference type="CDD" id="cd01335">
    <property type="entry name" value="Radical_SAM"/>
    <property type="match status" value="1"/>
</dbReference>
<keyword evidence="5" id="KW-0408">Iron</keyword>